<feature type="transmembrane region" description="Helical" evidence="6">
    <location>
        <begin position="284"/>
        <end position="302"/>
    </location>
</feature>
<evidence type="ECO:0000256" key="6">
    <source>
        <dbReference type="SAM" id="Phobius"/>
    </source>
</evidence>
<dbReference type="AlphaFoldDB" id="A6GZT6"/>
<dbReference type="EMBL" id="AM398681">
    <property type="protein sequence ID" value="CAL43609.1"/>
    <property type="molecule type" value="Genomic_DNA"/>
</dbReference>
<accession>A6GZT6</accession>
<dbReference type="RefSeq" id="WP_011963654.1">
    <property type="nucleotide sequence ID" value="NC_009613.3"/>
</dbReference>
<dbReference type="CDD" id="cd17324">
    <property type="entry name" value="MFS_NepI_like"/>
    <property type="match status" value="1"/>
</dbReference>
<evidence type="ECO:0000256" key="5">
    <source>
        <dbReference type="ARBA" id="ARBA00023136"/>
    </source>
</evidence>
<dbReference type="KEGG" id="fps:FP1541"/>
<dbReference type="eggNOG" id="COG2814">
    <property type="taxonomic scope" value="Bacteria"/>
</dbReference>
<dbReference type="EnsemblBacteria" id="CAL43609">
    <property type="protein sequence ID" value="CAL43609"/>
    <property type="gene ID" value="FP1541"/>
</dbReference>
<feature type="transmembrane region" description="Helical" evidence="6">
    <location>
        <begin position="220"/>
        <end position="242"/>
    </location>
</feature>
<dbReference type="PATRIC" id="fig|402612.5.peg.1557"/>
<dbReference type="SUPFAM" id="SSF103473">
    <property type="entry name" value="MFS general substrate transporter"/>
    <property type="match status" value="1"/>
</dbReference>
<dbReference type="Pfam" id="PF07690">
    <property type="entry name" value="MFS_1"/>
    <property type="match status" value="1"/>
</dbReference>
<dbReference type="InterPro" id="IPR050189">
    <property type="entry name" value="MFS_Efflux_Transporters"/>
</dbReference>
<dbReference type="GO" id="GO:0022857">
    <property type="term" value="F:transmembrane transporter activity"/>
    <property type="evidence" value="ECO:0007669"/>
    <property type="project" value="InterPro"/>
</dbReference>
<keyword evidence="2" id="KW-1003">Cell membrane</keyword>
<dbReference type="HOGENOM" id="CLU_001265_61_5_10"/>
<dbReference type="STRING" id="402612.FP1541"/>
<comment type="subcellular location">
    <subcellularLocation>
        <location evidence="1">Cell membrane</location>
        <topology evidence="1">Multi-pass membrane protein</topology>
    </subcellularLocation>
</comment>
<dbReference type="InterPro" id="IPR036259">
    <property type="entry name" value="MFS_trans_sf"/>
</dbReference>
<feature type="transmembrane region" description="Helical" evidence="6">
    <location>
        <begin position="140"/>
        <end position="162"/>
    </location>
</feature>
<reference evidence="8 9" key="1">
    <citation type="journal article" date="2007" name="Nat. Biotechnol.">
        <title>Complete genome sequence of the fish pathogen Flavobacterium psychrophilum.</title>
        <authorList>
            <person name="Duchaud E."/>
            <person name="Boussaha M."/>
            <person name="Loux V."/>
            <person name="Bernardet J.F."/>
            <person name="Michel C."/>
            <person name="Kerouault B."/>
            <person name="Mondot S."/>
            <person name="Nicolas P."/>
            <person name="Bossy R."/>
            <person name="Caron C."/>
            <person name="Bessieres P."/>
            <person name="Gibrat J.F."/>
            <person name="Claverol S."/>
            <person name="Dumetz F."/>
            <person name="Le Henaff M."/>
            <person name="Benmansour A."/>
        </authorList>
    </citation>
    <scope>NUCLEOTIDE SEQUENCE [LARGE SCALE GENOMIC DNA]</scope>
    <source>
        <strain evidence="9">ATCC 49511 / DSM 21280 / CIP 103535 / JIP02/86</strain>
    </source>
</reference>
<evidence type="ECO:0000256" key="4">
    <source>
        <dbReference type="ARBA" id="ARBA00022989"/>
    </source>
</evidence>
<evidence type="ECO:0000313" key="8">
    <source>
        <dbReference type="EMBL" id="CAL43609.1"/>
    </source>
</evidence>
<evidence type="ECO:0000256" key="3">
    <source>
        <dbReference type="ARBA" id="ARBA00022692"/>
    </source>
</evidence>
<dbReference type="PANTHER" id="PTHR43124">
    <property type="entry name" value="PURINE EFFLUX PUMP PBUE"/>
    <property type="match status" value="1"/>
</dbReference>
<name>A6GZT6_FLAPJ</name>
<keyword evidence="4 6" id="KW-1133">Transmembrane helix</keyword>
<evidence type="ECO:0000256" key="2">
    <source>
        <dbReference type="ARBA" id="ARBA00022475"/>
    </source>
</evidence>
<evidence type="ECO:0000259" key="7">
    <source>
        <dbReference type="PROSITE" id="PS50850"/>
    </source>
</evidence>
<keyword evidence="9" id="KW-1185">Reference proteome</keyword>
<dbReference type="Proteomes" id="UP000006394">
    <property type="component" value="Chromosome"/>
</dbReference>
<dbReference type="Gene3D" id="1.20.1250.20">
    <property type="entry name" value="MFS general substrate transporter like domains"/>
    <property type="match status" value="1"/>
</dbReference>
<keyword evidence="5 6" id="KW-0472">Membrane</keyword>
<feature type="transmembrane region" description="Helical" evidence="6">
    <location>
        <begin position="308"/>
        <end position="326"/>
    </location>
</feature>
<organism evidence="8 9">
    <name type="scientific">Flavobacterium psychrophilum (strain ATCC 49511 / DSM 21280 / CIP 103535 / JIP02/86)</name>
    <dbReference type="NCBI Taxonomy" id="402612"/>
    <lineage>
        <taxon>Bacteria</taxon>
        <taxon>Pseudomonadati</taxon>
        <taxon>Bacteroidota</taxon>
        <taxon>Flavobacteriia</taxon>
        <taxon>Flavobacteriales</taxon>
        <taxon>Flavobacteriaceae</taxon>
        <taxon>Flavobacterium</taxon>
    </lineage>
</organism>
<feature type="transmembrane region" description="Helical" evidence="6">
    <location>
        <begin position="82"/>
        <end position="101"/>
    </location>
</feature>
<feature type="transmembrane region" description="Helical" evidence="6">
    <location>
        <begin position="347"/>
        <end position="369"/>
    </location>
</feature>
<dbReference type="GO" id="GO:0005886">
    <property type="term" value="C:plasma membrane"/>
    <property type="evidence" value="ECO:0007669"/>
    <property type="project" value="UniProtKB-SubCell"/>
</dbReference>
<proteinExistence type="predicted"/>
<dbReference type="GeneID" id="66552270"/>
<feature type="transmembrane region" description="Helical" evidence="6">
    <location>
        <begin position="15"/>
        <end position="34"/>
    </location>
</feature>
<dbReference type="PANTHER" id="PTHR43124:SF3">
    <property type="entry name" value="CHLORAMPHENICOL EFFLUX PUMP RV0191"/>
    <property type="match status" value="1"/>
</dbReference>
<feature type="transmembrane region" description="Helical" evidence="6">
    <location>
        <begin position="381"/>
        <end position="401"/>
    </location>
</feature>
<protein>
    <submittedName>
        <fullName evidence="8">Major facilitator superfamily (MFS) permease</fullName>
    </submittedName>
</protein>
<feature type="transmembrane region" description="Helical" evidence="6">
    <location>
        <begin position="107"/>
        <end position="128"/>
    </location>
</feature>
<sequence>MEDIINAKFTSYQKLIIFVLAILQFTVVLDFTIISPIGDILIKTLNITTKQFGFAVSSYAFSAAASGIIAAGFMDKFDRKKALIFFYTGFIIGTLFCALSNTYISLLIARIFTGFFGGVISSIVLTIISDLFMPHQRGRAMSFVQMAFAGSQILGIPFGLFIANKLGWHYTFFLIVILALIVLLIIIFKLKSINEHLKIVSDKKPILHLWHTVKNKKYQVGFLGITFLSIGGYMIMPFMTIYLVNNIHIASSNLPIIFMITGLSSLVMMPIVGKLSDKYSKLKIFLFGTFTSIIMIAIYTNLPIVPLWSVVVINVIMFASIMSRMVPFQALNSMMPNKEGRGAYMSISSSLQQIAGGLGAVISGFVIIQKSKTSPLENFNVLGYLAIAIAILCAYFVFRVYKLTIKK</sequence>
<keyword evidence="3 6" id="KW-0812">Transmembrane</keyword>
<gene>
    <name evidence="8" type="ordered locus">FP1541</name>
</gene>
<dbReference type="OrthoDB" id="9812221at2"/>
<feature type="transmembrane region" description="Helical" evidence="6">
    <location>
        <begin position="168"/>
        <end position="188"/>
    </location>
</feature>
<dbReference type="InterPro" id="IPR020846">
    <property type="entry name" value="MFS_dom"/>
</dbReference>
<feature type="transmembrane region" description="Helical" evidence="6">
    <location>
        <begin position="254"/>
        <end position="272"/>
    </location>
</feature>
<feature type="transmembrane region" description="Helical" evidence="6">
    <location>
        <begin position="54"/>
        <end position="73"/>
    </location>
</feature>
<evidence type="ECO:0000256" key="1">
    <source>
        <dbReference type="ARBA" id="ARBA00004651"/>
    </source>
</evidence>
<evidence type="ECO:0000313" key="9">
    <source>
        <dbReference type="Proteomes" id="UP000006394"/>
    </source>
</evidence>
<dbReference type="PROSITE" id="PS50850">
    <property type="entry name" value="MFS"/>
    <property type="match status" value="1"/>
</dbReference>
<dbReference type="InterPro" id="IPR011701">
    <property type="entry name" value="MFS"/>
</dbReference>
<feature type="domain" description="Major facilitator superfamily (MFS) profile" evidence="7">
    <location>
        <begin position="16"/>
        <end position="405"/>
    </location>
</feature>